<dbReference type="InterPro" id="IPR003583">
    <property type="entry name" value="Hlx-hairpin-Hlx_DNA-bd_motif"/>
</dbReference>
<dbReference type="Gene3D" id="3.10.560.10">
    <property type="entry name" value="Outer membrane lipoprotein wza domain like"/>
    <property type="match status" value="1"/>
</dbReference>
<name>A0A6N9H9L3_9MICO</name>
<feature type="domain" description="Helix-hairpin-helix DNA-binding motif class 1" evidence="3">
    <location>
        <begin position="215"/>
        <end position="234"/>
    </location>
</feature>
<keyword evidence="4" id="KW-0238">DNA-binding</keyword>
<dbReference type="RefSeq" id="WP_160953936.1">
    <property type="nucleotide sequence ID" value="NZ_WWEQ01000057.1"/>
</dbReference>
<evidence type="ECO:0000313" key="4">
    <source>
        <dbReference type="EMBL" id="MYM20521.1"/>
    </source>
</evidence>
<dbReference type="PANTHER" id="PTHR21180:SF32">
    <property type="entry name" value="ENDONUCLEASE_EXONUCLEASE_PHOSPHATASE FAMILY DOMAIN-CONTAINING PROTEIN 1"/>
    <property type="match status" value="1"/>
</dbReference>
<dbReference type="PANTHER" id="PTHR21180">
    <property type="entry name" value="ENDONUCLEASE/EXONUCLEASE/PHOSPHATASE FAMILY DOMAIN-CONTAINING PROTEIN 1"/>
    <property type="match status" value="1"/>
</dbReference>
<feature type="region of interest" description="Disordered" evidence="1">
    <location>
        <begin position="166"/>
        <end position="212"/>
    </location>
</feature>
<dbReference type="GO" id="GO:0015627">
    <property type="term" value="C:type II protein secretion system complex"/>
    <property type="evidence" value="ECO:0007669"/>
    <property type="project" value="TreeGrafter"/>
</dbReference>
<evidence type="ECO:0000259" key="3">
    <source>
        <dbReference type="SMART" id="SM00278"/>
    </source>
</evidence>
<sequence length="267" mass="26054">MAPSPDDRFAGLLDRSAARGWSPADDDDVDDLDDLLPRTRPVPRRTIIVVVSVLAVAAALAFFLLTRPRAPAAEDTAAPLVSDAAGGQAGGSGELSGAGNAGTAAAEASVHVVGAVRRPGVVRLPTGSRVADAITAAGGAQPAADEARVNLARRVVDGEQIVVPKKGEALAQSAPAATAPGGSGEGTGGNSGGGSGGSGGGSAGAPVNINTADETGLDALPGVGPATAQAIIGYREEHGAFASVDALTDVPGIGDATLEKLRPLVTV</sequence>
<keyword evidence="2" id="KW-0812">Transmembrane</keyword>
<accession>A0A6N9H9L3</accession>
<dbReference type="GO" id="GO:0006281">
    <property type="term" value="P:DNA repair"/>
    <property type="evidence" value="ECO:0007669"/>
    <property type="project" value="InterPro"/>
</dbReference>
<keyword evidence="2" id="KW-1133">Transmembrane helix</keyword>
<keyword evidence="5" id="KW-1185">Reference proteome</keyword>
<gene>
    <name evidence="4" type="ORF">GSY69_11230</name>
</gene>
<dbReference type="SUPFAM" id="SSF47781">
    <property type="entry name" value="RuvA domain 2-like"/>
    <property type="match status" value="1"/>
</dbReference>
<dbReference type="Pfam" id="PF12836">
    <property type="entry name" value="HHH_3"/>
    <property type="match status" value="1"/>
</dbReference>
<proteinExistence type="predicted"/>
<dbReference type="Pfam" id="PF10531">
    <property type="entry name" value="SLBB"/>
    <property type="match status" value="1"/>
</dbReference>
<keyword evidence="2" id="KW-0472">Membrane</keyword>
<evidence type="ECO:0000313" key="5">
    <source>
        <dbReference type="Proteomes" id="UP000469215"/>
    </source>
</evidence>
<dbReference type="SMART" id="SM00278">
    <property type="entry name" value="HhH1"/>
    <property type="match status" value="2"/>
</dbReference>
<dbReference type="Proteomes" id="UP000469215">
    <property type="component" value="Unassembled WGS sequence"/>
</dbReference>
<protein>
    <submittedName>
        <fullName evidence="4">ComEA family DNA-binding protein</fullName>
    </submittedName>
</protein>
<dbReference type="InterPro" id="IPR010994">
    <property type="entry name" value="RuvA_2-like"/>
</dbReference>
<dbReference type="Gene3D" id="1.10.150.320">
    <property type="entry name" value="Photosystem II 12 kDa extrinsic protein"/>
    <property type="match status" value="1"/>
</dbReference>
<feature type="compositionally biased region" description="Gly residues" evidence="1">
    <location>
        <begin position="181"/>
        <end position="203"/>
    </location>
</feature>
<comment type="caution">
    <text evidence="4">The sequence shown here is derived from an EMBL/GenBank/DDBJ whole genome shotgun (WGS) entry which is preliminary data.</text>
</comment>
<reference evidence="4 5" key="1">
    <citation type="submission" date="2020-01" db="EMBL/GenBank/DDBJ databases">
        <authorList>
            <person name="Deng T."/>
        </authorList>
    </citation>
    <scope>NUCLEOTIDE SEQUENCE [LARGE SCALE GENOMIC DNA]</scope>
    <source>
        <strain evidence="4 5">5221</strain>
    </source>
</reference>
<dbReference type="GO" id="GO:0003677">
    <property type="term" value="F:DNA binding"/>
    <property type="evidence" value="ECO:0007669"/>
    <property type="project" value="UniProtKB-KW"/>
</dbReference>
<dbReference type="InterPro" id="IPR019554">
    <property type="entry name" value="Soluble_ligand-bd"/>
</dbReference>
<feature type="transmembrane region" description="Helical" evidence="2">
    <location>
        <begin position="46"/>
        <end position="65"/>
    </location>
</feature>
<evidence type="ECO:0000256" key="2">
    <source>
        <dbReference type="SAM" id="Phobius"/>
    </source>
</evidence>
<dbReference type="InterPro" id="IPR051675">
    <property type="entry name" value="Endo/Exo/Phosphatase_dom_1"/>
</dbReference>
<dbReference type="GO" id="GO:0015628">
    <property type="term" value="P:protein secretion by the type II secretion system"/>
    <property type="evidence" value="ECO:0007669"/>
    <property type="project" value="TreeGrafter"/>
</dbReference>
<dbReference type="NCBIfam" id="TIGR00426">
    <property type="entry name" value="competence protein ComEA helix-hairpin-helix repeat region"/>
    <property type="match status" value="1"/>
</dbReference>
<dbReference type="EMBL" id="WWEQ01000057">
    <property type="protein sequence ID" value="MYM20521.1"/>
    <property type="molecule type" value="Genomic_DNA"/>
</dbReference>
<feature type="domain" description="Helix-hairpin-helix DNA-binding motif class 1" evidence="3">
    <location>
        <begin position="245"/>
        <end position="264"/>
    </location>
</feature>
<evidence type="ECO:0000256" key="1">
    <source>
        <dbReference type="SAM" id="MobiDB-lite"/>
    </source>
</evidence>
<dbReference type="AlphaFoldDB" id="A0A6N9H9L3"/>
<dbReference type="InterPro" id="IPR004509">
    <property type="entry name" value="Competence_ComEA_HhH"/>
</dbReference>
<organism evidence="4 5">
    <name type="scientific">Brevibacterium rongguiense</name>
    <dbReference type="NCBI Taxonomy" id="2695267"/>
    <lineage>
        <taxon>Bacteria</taxon>
        <taxon>Bacillati</taxon>
        <taxon>Actinomycetota</taxon>
        <taxon>Actinomycetes</taxon>
        <taxon>Micrococcales</taxon>
        <taxon>Brevibacteriaceae</taxon>
        <taxon>Brevibacterium</taxon>
    </lineage>
</organism>